<evidence type="ECO:0000313" key="1">
    <source>
        <dbReference type="EMBL" id="KAF9734125.1"/>
    </source>
</evidence>
<sequence length="151" mass="17161">MSAIRLGAAINVREFQSLINSLDTHQDHAIDSEALQDEFGRFRAWNGNLDVPQKCRSSLDYRLRDAPLLSNEVSKLLKELEENLHASNRTATPSVFFPPQTFSFFLTLLMAFVLHTSSSRAQQASQTRMDMIPFLVKKRTKEVIQKPPNPS</sequence>
<gene>
    <name evidence="1" type="ORF">PMIN01_08468</name>
</gene>
<keyword evidence="2" id="KW-1185">Reference proteome</keyword>
<name>A0A9P6KPK8_9PLEO</name>
<reference evidence="1" key="1">
    <citation type="journal article" date="2020" name="Mol. Plant Microbe Interact.">
        <title>Genome Sequence of the Biocontrol Agent Coniothyrium minitans strain Conio (IMI 134523).</title>
        <authorList>
            <person name="Patel D."/>
            <person name="Shittu T.A."/>
            <person name="Baroncelli R."/>
            <person name="Muthumeenakshi S."/>
            <person name="Osborne T.H."/>
            <person name="Janganan T.K."/>
            <person name="Sreenivasaprasad S."/>
        </authorList>
    </citation>
    <scope>NUCLEOTIDE SEQUENCE</scope>
    <source>
        <strain evidence="1">Conio</strain>
    </source>
</reference>
<protein>
    <submittedName>
        <fullName evidence="1">Ankyrin repeat protein</fullName>
    </submittedName>
</protein>
<accession>A0A9P6KPK8</accession>
<dbReference type="Proteomes" id="UP000756921">
    <property type="component" value="Unassembled WGS sequence"/>
</dbReference>
<dbReference type="EMBL" id="WJXW01000008">
    <property type="protein sequence ID" value="KAF9734125.1"/>
    <property type="molecule type" value="Genomic_DNA"/>
</dbReference>
<evidence type="ECO:0000313" key="2">
    <source>
        <dbReference type="Proteomes" id="UP000756921"/>
    </source>
</evidence>
<organism evidence="1 2">
    <name type="scientific">Paraphaeosphaeria minitans</name>
    <dbReference type="NCBI Taxonomy" id="565426"/>
    <lineage>
        <taxon>Eukaryota</taxon>
        <taxon>Fungi</taxon>
        <taxon>Dikarya</taxon>
        <taxon>Ascomycota</taxon>
        <taxon>Pezizomycotina</taxon>
        <taxon>Dothideomycetes</taxon>
        <taxon>Pleosporomycetidae</taxon>
        <taxon>Pleosporales</taxon>
        <taxon>Massarineae</taxon>
        <taxon>Didymosphaeriaceae</taxon>
        <taxon>Paraphaeosphaeria</taxon>
    </lineage>
</organism>
<dbReference type="AlphaFoldDB" id="A0A9P6KPK8"/>
<proteinExistence type="predicted"/>
<dbReference type="OrthoDB" id="6133115at2759"/>
<comment type="caution">
    <text evidence="1">The sequence shown here is derived from an EMBL/GenBank/DDBJ whole genome shotgun (WGS) entry which is preliminary data.</text>
</comment>